<protein>
    <submittedName>
        <fullName evidence="2">EcsC family protein</fullName>
    </submittedName>
</protein>
<dbReference type="Proteomes" id="UP000676169">
    <property type="component" value="Chromosome"/>
</dbReference>
<feature type="region of interest" description="Disordered" evidence="1">
    <location>
        <begin position="196"/>
        <end position="219"/>
    </location>
</feature>
<evidence type="ECO:0000313" key="3">
    <source>
        <dbReference type="Proteomes" id="UP000676169"/>
    </source>
</evidence>
<dbReference type="AlphaFoldDB" id="A0A975G728"/>
<proteinExistence type="predicted"/>
<accession>A0A975G728</accession>
<dbReference type="Pfam" id="PF12787">
    <property type="entry name" value="EcsC"/>
    <property type="match status" value="1"/>
</dbReference>
<dbReference type="KEGG" id="lamb:KBB96_13965"/>
<gene>
    <name evidence="2" type="ORF">KBB96_13965</name>
</gene>
<evidence type="ECO:0000256" key="1">
    <source>
        <dbReference type="SAM" id="MobiDB-lite"/>
    </source>
</evidence>
<evidence type="ECO:0000313" key="2">
    <source>
        <dbReference type="EMBL" id="QUE49971.1"/>
    </source>
</evidence>
<reference evidence="2" key="1">
    <citation type="submission" date="2021-04" db="EMBL/GenBank/DDBJ databases">
        <title>Luteolibacter sp. 32A isolated from the skin of an Anderson's salamander (Ambystoma andersonii).</title>
        <authorList>
            <person name="Spergser J."/>
            <person name="Busse H.-J."/>
        </authorList>
    </citation>
    <scope>NUCLEOTIDE SEQUENCE</scope>
    <source>
        <strain evidence="2">32A</strain>
    </source>
</reference>
<dbReference type="RefSeq" id="WP_211630060.1">
    <property type="nucleotide sequence ID" value="NZ_CP073100.1"/>
</dbReference>
<dbReference type="EMBL" id="CP073100">
    <property type="protein sequence ID" value="QUE49971.1"/>
    <property type="molecule type" value="Genomic_DNA"/>
</dbReference>
<sequence length="219" mass="23408">MEPPAHKPDEAPGNRIAEAILHFLGKVPETELTESRTPAQCARTIANGAAVKAATAAGAFALPPGPLGWLTILPELATVWKIQGQMVADIAGAYGKQTALSREQMIYCLFRHAAAQAVRDLVVRVGERYLVRKVSTRVLESIAKKVGLKVTQHAVGKGVARWMPVIGALGVGAYAYYDTAQVAKTAIELFESEIELEGEKPKGPPPLPKETITLPDHGS</sequence>
<organism evidence="2 3">
    <name type="scientific">Luteolibacter ambystomatis</name>
    <dbReference type="NCBI Taxonomy" id="2824561"/>
    <lineage>
        <taxon>Bacteria</taxon>
        <taxon>Pseudomonadati</taxon>
        <taxon>Verrucomicrobiota</taxon>
        <taxon>Verrucomicrobiia</taxon>
        <taxon>Verrucomicrobiales</taxon>
        <taxon>Verrucomicrobiaceae</taxon>
        <taxon>Luteolibacter</taxon>
    </lineage>
</organism>
<dbReference type="InterPro" id="IPR024787">
    <property type="entry name" value="EcsC"/>
</dbReference>
<name>A0A975G728_9BACT</name>
<keyword evidence="3" id="KW-1185">Reference proteome</keyword>